<feature type="region of interest" description="Disordered" evidence="1">
    <location>
        <begin position="71"/>
        <end position="100"/>
    </location>
</feature>
<organism evidence="2 3">
    <name type="scientific">Bosea robiniae</name>
    <dbReference type="NCBI Taxonomy" id="1036780"/>
    <lineage>
        <taxon>Bacteria</taxon>
        <taxon>Pseudomonadati</taxon>
        <taxon>Pseudomonadota</taxon>
        <taxon>Alphaproteobacteria</taxon>
        <taxon>Hyphomicrobiales</taxon>
        <taxon>Boseaceae</taxon>
        <taxon>Bosea</taxon>
    </lineage>
</organism>
<feature type="compositionally biased region" description="Low complexity" evidence="1">
    <location>
        <begin position="71"/>
        <end position="85"/>
    </location>
</feature>
<sequence length="100" mass="10623">MGGVTEVDVAAAIGRIDEIIIREIVRTGASRPELRRALALAKGPGDLDADAALPPRMQRLVDLLAVALPEQGPKLPQGPKPLQGPQRRRHAAIKGIERAA</sequence>
<keyword evidence="3" id="KW-1185">Reference proteome</keyword>
<evidence type="ECO:0000313" key="2">
    <source>
        <dbReference type="EMBL" id="SDG80785.1"/>
    </source>
</evidence>
<gene>
    <name evidence="2" type="ORF">SAMN05421844_105330</name>
</gene>
<accession>A0ABY0P215</accession>
<name>A0ABY0P215_9HYPH</name>
<dbReference type="Proteomes" id="UP000199468">
    <property type="component" value="Unassembled WGS sequence"/>
</dbReference>
<comment type="caution">
    <text evidence="2">The sequence shown here is derived from an EMBL/GenBank/DDBJ whole genome shotgun (WGS) entry which is preliminary data.</text>
</comment>
<proteinExistence type="predicted"/>
<dbReference type="RefSeq" id="WP_061968892.1">
    <property type="nucleotide sequence ID" value="NZ_FNBZ01000005.1"/>
</dbReference>
<protein>
    <submittedName>
        <fullName evidence="2">Uncharacterized protein</fullName>
    </submittedName>
</protein>
<reference evidence="2 3" key="1">
    <citation type="submission" date="2016-10" db="EMBL/GenBank/DDBJ databases">
        <authorList>
            <person name="Varghese N."/>
            <person name="Submissions S."/>
        </authorList>
    </citation>
    <scope>NUCLEOTIDE SEQUENCE [LARGE SCALE GENOMIC DNA]</scope>
    <source>
        <strain evidence="2 3">DSM 26672</strain>
    </source>
</reference>
<evidence type="ECO:0000313" key="3">
    <source>
        <dbReference type="Proteomes" id="UP000199468"/>
    </source>
</evidence>
<dbReference type="EMBL" id="FNBZ01000005">
    <property type="protein sequence ID" value="SDG80785.1"/>
    <property type="molecule type" value="Genomic_DNA"/>
</dbReference>
<evidence type="ECO:0000256" key="1">
    <source>
        <dbReference type="SAM" id="MobiDB-lite"/>
    </source>
</evidence>